<feature type="domain" description="HhH-GPD" evidence="3">
    <location>
        <begin position="34"/>
        <end position="95"/>
    </location>
</feature>
<evidence type="ECO:0000313" key="5">
    <source>
        <dbReference type="Proteomes" id="UP001152561"/>
    </source>
</evidence>
<keyword evidence="2" id="KW-0539">Nucleus</keyword>
<keyword evidence="5" id="KW-1185">Reference proteome</keyword>
<dbReference type="Proteomes" id="UP001152561">
    <property type="component" value="Unassembled WGS sequence"/>
</dbReference>
<reference evidence="5" key="1">
    <citation type="journal article" date="2023" name="Proc. Natl. Acad. Sci. U.S.A.">
        <title>Genomic and structural basis for evolution of tropane alkaloid biosynthesis.</title>
        <authorList>
            <person name="Wanga Y.-J."/>
            <person name="Taina T."/>
            <person name="Yua J.-Y."/>
            <person name="Lia J."/>
            <person name="Xua B."/>
            <person name="Chenc J."/>
            <person name="D'Auriad J.C."/>
            <person name="Huanga J.-P."/>
            <person name="Huanga S.-X."/>
        </authorList>
    </citation>
    <scope>NUCLEOTIDE SEQUENCE [LARGE SCALE GENOMIC DNA]</scope>
    <source>
        <strain evidence="5">cv. KIB-2019</strain>
    </source>
</reference>
<dbReference type="PANTHER" id="PTHR15074:SF0">
    <property type="entry name" value="METHYL-CPG-BINDING DOMAIN PROTEIN 4-LIKE PROTEIN"/>
    <property type="match status" value="1"/>
</dbReference>
<evidence type="ECO:0000313" key="4">
    <source>
        <dbReference type="EMBL" id="KAJ8548858.1"/>
    </source>
</evidence>
<dbReference type="Pfam" id="PF00730">
    <property type="entry name" value="HhH-GPD"/>
    <property type="match status" value="1"/>
</dbReference>
<dbReference type="AlphaFoldDB" id="A0A9Q1M398"/>
<name>A0A9Q1M398_9SOLA</name>
<evidence type="ECO:0000256" key="1">
    <source>
        <dbReference type="ARBA" id="ARBA00004123"/>
    </source>
</evidence>
<dbReference type="SUPFAM" id="SSF48150">
    <property type="entry name" value="DNA-glycosylase"/>
    <property type="match status" value="1"/>
</dbReference>
<dbReference type="GO" id="GO:0005634">
    <property type="term" value="C:nucleus"/>
    <property type="evidence" value="ECO:0007669"/>
    <property type="project" value="UniProtKB-SubCell"/>
</dbReference>
<sequence length="136" mass="15617">MDELKDVIISKKTHCNSTKPEKYEHCRKAFAIKVRRVLAEFFSLCPNAVAATEVAAEDIENLIRPLGLYRKRSLDIQRLSQEHLGKHVTQLHGIGKYAADAYAIFCTGKWDRVHPEDHMLTKYWEFLHELHGNGSA</sequence>
<gene>
    <name evidence="4" type="ORF">K7X08_029839</name>
</gene>
<organism evidence="4 5">
    <name type="scientific">Anisodus acutangulus</name>
    <dbReference type="NCBI Taxonomy" id="402998"/>
    <lineage>
        <taxon>Eukaryota</taxon>
        <taxon>Viridiplantae</taxon>
        <taxon>Streptophyta</taxon>
        <taxon>Embryophyta</taxon>
        <taxon>Tracheophyta</taxon>
        <taxon>Spermatophyta</taxon>
        <taxon>Magnoliopsida</taxon>
        <taxon>eudicotyledons</taxon>
        <taxon>Gunneridae</taxon>
        <taxon>Pentapetalae</taxon>
        <taxon>asterids</taxon>
        <taxon>lamiids</taxon>
        <taxon>Solanales</taxon>
        <taxon>Solanaceae</taxon>
        <taxon>Solanoideae</taxon>
        <taxon>Hyoscyameae</taxon>
        <taxon>Anisodus</taxon>
    </lineage>
</organism>
<accession>A0A9Q1M398</accession>
<dbReference type="InterPro" id="IPR045138">
    <property type="entry name" value="MeCP2/MBD4"/>
</dbReference>
<comment type="subcellular location">
    <subcellularLocation>
        <location evidence="1">Nucleus</location>
    </subcellularLocation>
</comment>
<evidence type="ECO:0000256" key="2">
    <source>
        <dbReference type="ARBA" id="ARBA00023242"/>
    </source>
</evidence>
<proteinExistence type="predicted"/>
<dbReference type="GO" id="GO:0006284">
    <property type="term" value="P:base-excision repair"/>
    <property type="evidence" value="ECO:0007669"/>
    <property type="project" value="InterPro"/>
</dbReference>
<protein>
    <recommendedName>
        <fullName evidence="3">HhH-GPD domain-containing protein</fullName>
    </recommendedName>
</protein>
<dbReference type="InterPro" id="IPR003265">
    <property type="entry name" value="HhH-GPD_domain"/>
</dbReference>
<dbReference type="GO" id="GO:0003677">
    <property type="term" value="F:DNA binding"/>
    <property type="evidence" value="ECO:0007669"/>
    <property type="project" value="InterPro"/>
</dbReference>
<comment type="caution">
    <text evidence="4">The sequence shown here is derived from an EMBL/GenBank/DDBJ whole genome shotgun (WGS) entry which is preliminary data.</text>
</comment>
<dbReference type="EMBL" id="JAJAGQ010000011">
    <property type="protein sequence ID" value="KAJ8548858.1"/>
    <property type="molecule type" value="Genomic_DNA"/>
</dbReference>
<evidence type="ECO:0000259" key="3">
    <source>
        <dbReference type="Pfam" id="PF00730"/>
    </source>
</evidence>
<dbReference type="PANTHER" id="PTHR15074">
    <property type="entry name" value="METHYL-CPG-BINDING PROTEIN"/>
    <property type="match status" value="1"/>
</dbReference>
<dbReference type="GO" id="GO:0003824">
    <property type="term" value="F:catalytic activity"/>
    <property type="evidence" value="ECO:0007669"/>
    <property type="project" value="InterPro"/>
</dbReference>
<dbReference type="InterPro" id="IPR011257">
    <property type="entry name" value="DNA_glycosylase"/>
</dbReference>
<dbReference type="Gene3D" id="1.10.340.30">
    <property type="entry name" value="Hypothetical protein, domain 2"/>
    <property type="match status" value="1"/>
</dbReference>
<dbReference type="OrthoDB" id="10265068at2759"/>